<name>A0A0P9DN09_9CHLR</name>
<evidence type="ECO:0000256" key="1">
    <source>
        <dbReference type="SAM" id="Phobius"/>
    </source>
</evidence>
<proteinExistence type="predicted"/>
<dbReference type="EMBL" id="LJCR01000012">
    <property type="protein sequence ID" value="KPV54835.1"/>
    <property type="molecule type" value="Genomic_DNA"/>
</dbReference>
<keyword evidence="1" id="KW-0472">Membrane</keyword>
<reference evidence="2 3" key="1">
    <citation type="submission" date="2015-09" db="EMBL/GenBank/DDBJ databases">
        <title>Draft genome sequence of Kouleothrix aurantiaca JCM 19913.</title>
        <authorList>
            <person name="Hemp J."/>
        </authorList>
    </citation>
    <scope>NUCLEOTIDE SEQUENCE [LARGE SCALE GENOMIC DNA]</scope>
    <source>
        <strain evidence="2 3">COM-B</strain>
    </source>
</reference>
<gene>
    <name evidence="2" type="ORF">SE17_01255</name>
</gene>
<comment type="caution">
    <text evidence="2">The sequence shown here is derived from an EMBL/GenBank/DDBJ whole genome shotgun (WGS) entry which is preliminary data.</text>
</comment>
<protein>
    <submittedName>
        <fullName evidence="2">Uncharacterized protein</fullName>
    </submittedName>
</protein>
<organism evidence="2 3">
    <name type="scientific">Kouleothrix aurantiaca</name>
    <dbReference type="NCBI Taxonomy" id="186479"/>
    <lineage>
        <taxon>Bacteria</taxon>
        <taxon>Bacillati</taxon>
        <taxon>Chloroflexota</taxon>
        <taxon>Chloroflexia</taxon>
        <taxon>Chloroflexales</taxon>
        <taxon>Roseiflexineae</taxon>
        <taxon>Roseiflexaceae</taxon>
        <taxon>Kouleothrix</taxon>
    </lineage>
</organism>
<evidence type="ECO:0000313" key="3">
    <source>
        <dbReference type="Proteomes" id="UP000050509"/>
    </source>
</evidence>
<keyword evidence="3" id="KW-1185">Reference proteome</keyword>
<dbReference type="AlphaFoldDB" id="A0A0P9DN09"/>
<accession>A0A0P9DN09</accession>
<evidence type="ECO:0000313" key="2">
    <source>
        <dbReference type="EMBL" id="KPV54835.1"/>
    </source>
</evidence>
<sequence>MIFLNFLVIMLGVCAMLFGAACFGAKDWVWRLEQKRLQWNGIRAERADEWDDTFSLHGVTYLIIGAALIAHAIWRAFR</sequence>
<keyword evidence="1" id="KW-0812">Transmembrane</keyword>
<keyword evidence="1" id="KW-1133">Transmembrane helix</keyword>
<dbReference type="Proteomes" id="UP000050509">
    <property type="component" value="Unassembled WGS sequence"/>
</dbReference>
<feature type="transmembrane region" description="Helical" evidence="1">
    <location>
        <begin position="58"/>
        <end position="77"/>
    </location>
</feature>